<dbReference type="Proteomes" id="UP000289323">
    <property type="component" value="Unassembled WGS sequence"/>
</dbReference>
<comment type="similarity">
    <text evidence="1">Belongs to the LovG family.</text>
</comment>
<feature type="region of interest" description="Disordered" evidence="3">
    <location>
        <begin position="1"/>
        <end position="26"/>
    </location>
</feature>
<dbReference type="PANTHER" id="PTHR48070">
    <property type="entry name" value="ESTERASE OVCA2"/>
    <property type="match status" value="1"/>
</dbReference>
<gene>
    <name evidence="5" type="ORF">TT172_LOCUS5553</name>
</gene>
<dbReference type="EMBL" id="OUUZ01000009">
    <property type="protein sequence ID" value="SPQ23134.1"/>
    <property type="molecule type" value="Genomic_DNA"/>
</dbReference>
<evidence type="ECO:0000313" key="6">
    <source>
        <dbReference type="Proteomes" id="UP000289323"/>
    </source>
</evidence>
<reference evidence="5 6" key="1">
    <citation type="submission" date="2018-04" db="EMBL/GenBank/DDBJ databases">
        <authorList>
            <person name="Huttner S."/>
            <person name="Dainat J."/>
        </authorList>
    </citation>
    <scope>NUCLEOTIDE SEQUENCE [LARGE SCALE GENOMIC DNA]</scope>
</reference>
<dbReference type="AlphaFoldDB" id="A0A3S4F311"/>
<dbReference type="PANTHER" id="PTHR48070:SF3">
    <property type="entry name" value="ESTERASE DBAE-RELATED"/>
    <property type="match status" value="1"/>
</dbReference>
<sequence length="308" mass="33452">MVQQTQARVPGPAPRTRDAVPHGQAPDPTLHLPRILCLHGGGTNARIFRAQCRVLRARLASSFRLVFADAPFPSRPGPDVESVYAAWGPFRSWLPPAPGGGEGPAAFVDTIDTAAAQHIDRCLEAAMREDDKAGGTGRWVGLLGFSQGARMAASLLWRRQQQGQKLFQRRRSQGREWEGWAAETSRGGFADHWVGQTTTTMVTTTDFRFAVLLAGRGPLVAVGPDMKLEGPGLLWLPTIHVHGLRDPGLAMHRELLYRCCGSGSTRLIEWDGDHRVPIRTGDVEAVVSEILHVAQVAGVAARAEEVDS</sequence>
<dbReference type="SUPFAM" id="SSF53474">
    <property type="entry name" value="alpha/beta-Hydrolases"/>
    <property type="match status" value="1"/>
</dbReference>
<dbReference type="Gene3D" id="3.40.50.1820">
    <property type="entry name" value="alpha/beta hydrolase"/>
    <property type="match status" value="1"/>
</dbReference>
<keyword evidence="2" id="KW-0378">Hydrolase</keyword>
<dbReference type="Pfam" id="PF03959">
    <property type="entry name" value="FSH1"/>
    <property type="match status" value="1"/>
</dbReference>
<name>A0A3S4F311_9PEZI</name>
<evidence type="ECO:0000256" key="3">
    <source>
        <dbReference type="SAM" id="MobiDB-lite"/>
    </source>
</evidence>
<evidence type="ECO:0000313" key="5">
    <source>
        <dbReference type="EMBL" id="SPQ23134.1"/>
    </source>
</evidence>
<feature type="domain" description="Serine hydrolase" evidence="4">
    <location>
        <begin position="33"/>
        <end position="284"/>
    </location>
</feature>
<dbReference type="InterPro" id="IPR005645">
    <property type="entry name" value="FSH-like_dom"/>
</dbReference>
<organism evidence="5 6">
    <name type="scientific">Thermothielavioides terrestris</name>
    <dbReference type="NCBI Taxonomy" id="2587410"/>
    <lineage>
        <taxon>Eukaryota</taxon>
        <taxon>Fungi</taxon>
        <taxon>Dikarya</taxon>
        <taxon>Ascomycota</taxon>
        <taxon>Pezizomycotina</taxon>
        <taxon>Sordariomycetes</taxon>
        <taxon>Sordariomycetidae</taxon>
        <taxon>Sordariales</taxon>
        <taxon>Chaetomiaceae</taxon>
        <taxon>Thermothielavioides</taxon>
    </lineage>
</organism>
<proteinExistence type="inferred from homology"/>
<dbReference type="GO" id="GO:0016787">
    <property type="term" value="F:hydrolase activity"/>
    <property type="evidence" value="ECO:0007669"/>
    <property type="project" value="UniProtKB-KW"/>
</dbReference>
<dbReference type="InterPro" id="IPR050593">
    <property type="entry name" value="LovG"/>
</dbReference>
<dbReference type="GO" id="GO:0005634">
    <property type="term" value="C:nucleus"/>
    <property type="evidence" value="ECO:0007669"/>
    <property type="project" value="TreeGrafter"/>
</dbReference>
<dbReference type="InterPro" id="IPR029058">
    <property type="entry name" value="AB_hydrolase_fold"/>
</dbReference>
<evidence type="ECO:0000259" key="4">
    <source>
        <dbReference type="Pfam" id="PF03959"/>
    </source>
</evidence>
<accession>A0A3S4F311</accession>
<protein>
    <submittedName>
        <fullName evidence="5">E76688f8-5fb5-42df-94bf-a511f70c8bfc</fullName>
    </submittedName>
</protein>
<evidence type="ECO:0000256" key="1">
    <source>
        <dbReference type="ARBA" id="ARBA00005863"/>
    </source>
</evidence>
<dbReference type="GO" id="GO:0005737">
    <property type="term" value="C:cytoplasm"/>
    <property type="evidence" value="ECO:0007669"/>
    <property type="project" value="TreeGrafter"/>
</dbReference>
<dbReference type="GO" id="GO:0044550">
    <property type="term" value="P:secondary metabolite biosynthetic process"/>
    <property type="evidence" value="ECO:0007669"/>
    <property type="project" value="TreeGrafter"/>
</dbReference>
<evidence type="ECO:0000256" key="2">
    <source>
        <dbReference type="ARBA" id="ARBA00022801"/>
    </source>
</evidence>